<dbReference type="SUPFAM" id="SSF52540">
    <property type="entry name" value="P-loop containing nucleoside triphosphate hydrolases"/>
    <property type="match status" value="1"/>
</dbReference>
<accession>A0ABQ8V4N2</accession>
<dbReference type="PROSITE" id="PS00675">
    <property type="entry name" value="SIGMA54_INTERACT_1"/>
    <property type="match status" value="1"/>
</dbReference>
<evidence type="ECO:0000313" key="1">
    <source>
        <dbReference type="EMBL" id="KAJ4474162.1"/>
    </source>
</evidence>
<proteinExistence type="predicted"/>
<reference evidence="1" key="1">
    <citation type="submission" date="2022-08" db="EMBL/GenBank/DDBJ databases">
        <title>A Global Phylogenomic Analysis of the Shiitake Genus Lentinula.</title>
        <authorList>
            <consortium name="DOE Joint Genome Institute"/>
            <person name="Sierra-Patev S."/>
            <person name="Min B."/>
            <person name="Naranjo-Ortiz M."/>
            <person name="Looney B."/>
            <person name="Konkel Z."/>
            <person name="Slot J.C."/>
            <person name="Sakamoto Y."/>
            <person name="Steenwyk J.L."/>
            <person name="Rokas A."/>
            <person name="Carro J."/>
            <person name="Camarero S."/>
            <person name="Ferreira P."/>
            <person name="Molpeceres G."/>
            <person name="Ruiz-Duenas F.J."/>
            <person name="Serrano A."/>
            <person name="Henrissat B."/>
            <person name="Drula E."/>
            <person name="Hughes K.W."/>
            <person name="Mata J.L."/>
            <person name="Ishikawa N.K."/>
            <person name="Vargas-Isla R."/>
            <person name="Ushijima S."/>
            <person name="Smith C.A."/>
            <person name="Ahrendt S."/>
            <person name="Andreopoulos W."/>
            <person name="He G."/>
            <person name="Labutti K."/>
            <person name="Lipzen A."/>
            <person name="Ng V."/>
            <person name="Riley R."/>
            <person name="Sandor L."/>
            <person name="Barry K."/>
            <person name="Martinez A.T."/>
            <person name="Xiao Y."/>
            <person name="Gibbons J.G."/>
            <person name="Terashima K."/>
            <person name="Grigoriev I.V."/>
            <person name="Hibbett D.S."/>
        </authorList>
    </citation>
    <scope>NUCLEOTIDE SEQUENCE</scope>
    <source>
        <strain evidence="1">RHP3577 ss4</strain>
    </source>
</reference>
<gene>
    <name evidence="1" type="ORF">C8R41DRAFT_923927</name>
</gene>
<keyword evidence="2" id="KW-1185">Reference proteome</keyword>
<dbReference type="EMBL" id="JANVFT010000078">
    <property type="protein sequence ID" value="KAJ4474162.1"/>
    <property type="molecule type" value="Genomic_DNA"/>
</dbReference>
<dbReference type="InterPro" id="IPR025662">
    <property type="entry name" value="Sigma_54_int_dom_ATP-bd_1"/>
</dbReference>
<organism evidence="1 2">
    <name type="scientific">Lentinula lateritia</name>
    <dbReference type="NCBI Taxonomy" id="40482"/>
    <lineage>
        <taxon>Eukaryota</taxon>
        <taxon>Fungi</taxon>
        <taxon>Dikarya</taxon>
        <taxon>Basidiomycota</taxon>
        <taxon>Agaricomycotina</taxon>
        <taxon>Agaricomycetes</taxon>
        <taxon>Agaricomycetidae</taxon>
        <taxon>Agaricales</taxon>
        <taxon>Marasmiineae</taxon>
        <taxon>Omphalotaceae</taxon>
        <taxon>Lentinula</taxon>
    </lineage>
</organism>
<dbReference type="Proteomes" id="UP001150217">
    <property type="component" value="Unassembled WGS sequence"/>
</dbReference>
<comment type="caution">
    <text evidence="1">The sequence shown here is derived from an EMBL/GenBank/DDBJ whole genome shotgun (WGS) entry which is preliminary data.</text>
</comment>
<dbReference type="InterPro" id="IPR027417">
    <property type="entry name" value="P-loop_NTPase"/>
</dbReference>
<sequence length="138" mass="15275">MFNGGCDWNLTEVRLKATSRKRNRTFTSLASSQRLLMSQPSTPDAPNIYLANTAGEVPSRQMIIEPWTKQQMNIVLLGETGVGKTDLVNLIANVCAGATPENFVEKIELISHVSMDTKSTYHCGEERVLAPPKSIHYP</sequence>
<name>A0ABQ8V4N2_9AGAR</name>
<evidence type="ECO:0008006" key="3">
    <source>
        <dbReference type="Google" id="ProtNLM"/>
    </source>
</evidence>
<protein>
    <recommendedName>
        <fullName evidence="3">G domain-containing protein</fullName>
    </recommendedName>
</protein>
<evidence type="ECO:0000313" key="2">
    <source>
        <dbReference type="Proteomes" id="UP001150217"/>
    </source>
</evidence>
<dbReference type="Gene3D" id="3.40.50.300">
    <property type="entry name" value="P-loop containing nucleotide triphosphate hydrolases"/>
    <property type="match status" value="1"/>
</dbReference>